<dbReference type="GO" id="GO:0005524">
    <property type="term" value="F:ATP binding"/>
    <property type="evidence" value="ECO:0007669"/>
    <property type="project" value="UniProtKB-KW"/>
</dbReference>
<evidence type="ECO:0000256" key="10">
    <source>
        <dbReference type="ARBA" id="ARBA00022840"/>
    </source>
</evidence>
<evidence type="ECO:0000256" key="11">
    <source>
        <dbReference type="ARBA" id="ARBA00023204"/>
    </source>
</evidence>
<evidence type="ECO:0000256" key="14">
    <source>
        <dbReference type="ARBA" id="ARBA00047899"/>
    </source>
</evidence>
<feature type="domain" description="PI3K/PI4K catalytic" evidence="17">
    <location>
        <begin position="2140"/>
        <end position="2459"/>
    </location>
</feature>
<dbReference type="Pfam" id="PF23593">
    <property type="entry name" value="HEAT_ATR"/>
    <property type="match status" value="1"/>
</dbReference>
<dbReference type="CDD" id="cd00892">
    <property type="entry name" value="PIKKc_ATR"/>
    <property type="match status" value="1"/>
</dbReference>
<organism evidence="20 21">
    <name type="scientific">Xylona heveae (strain CBS 132557 / TC161)</name>
    <dbReference type="NCBI Taxonomy" id="1328760"/>
    <lineage>
        <taxon>Eukaryota</taxon>
        <taxon>Fungi</taxon>
        <taxon>Dikarya</taxon>
        <taxon>Ascomycota</taxon>
        <taxon>Pezizomycotina</taxon>
        <taxon>Xylonomycetes</taxon>
        <taxon>Xylonales</taxon>
        <taxon>Xylonaceae</taxon>
        <taxon>Xylona</taxon>
    </lineage>
</organism>
<dbReference type="Proteomes" id="UP000076632">
    <property type="component" value="Unassembled WGS sequence"/>
</dbReference>
<sequence length="2471" mass="279147">MTRNDVLVSRSKGTEMTGRSSRAEPPPSTIAAQLVDNLSATGSHTQPGEQENFDQLLREILSSENAFTAENVSVELDIKFSFKLICVVTRAGLDVLLQHDPFRDVTHLLPRANDSLAVISSVIRRNPEVIFYKDDNREGSIISVELYVSLLPKIWNLLGQPRAATLLDRLKDLLSVILSSSSGRVKLWPSFIKVLRSYCVCVQGLLCCNDDWNRLADTRSSISLVEYLSKVVSDECLSQNHKNQISNPAQATVIAFYMLETLFSFSDARTRHEIDALVAGDNVLWTLDCLGKILRGLQWWSEEPSIGERQTEIHVSFLKLIHQIQASDTAMIPLSLRPDKATLLVADAVGYILGIPSLALDSQLQRLLCLSLIDILDYSRKQSAIRPCVEERLRCPIGKLYKPDSHVKDLTKPLQFIIKLWLHHNQRQPGLFLDDEVQLKQEALASEFADEELHSKFSVLELSNGNGLEIQESRPSKRARHDVDFTSRDDINFMPTLVDKLFSLLGGQTATDLDGLDQIAIGCYAKLSEEDKTRALSYMGYVTCAGAGTLKGLGEKKGDLSNGRCSFCDDQPNSKLPRKLWQDSHCDMLLSIVSTIMQTPGFLQSPRERVAAMLSLRRLLSHTPSSSLLDLRQSDFGQWCLKSHFSSLRELRIAAGRLLSVFLRDGIEEGLLRKNRLAALELLRAIKEKGELTFHESCVLTCGQIAAAAGDEELNLVLLQLVEYLGHTNLLIHGSAYNQILRLSQLFGLTPRAFFRPFWRSVAIAAVKDLQNRPQIAQLLSDLFTIKVSDLLIQTQIYTLPYLVLHQRSDLIQRIAQARGVSVRVLCLDKSNLAAILALLLVHPSTDVEKTTMALLYRASPDLQGADFMDIVASDPITLTYELLRAAGEGDDTVRPKIHQAIQLVAKLVHSKPSQTSQGKRTNFLGPFFETYVLGIMSLFSEIINDAKERQPSLEKRRCLKAIEEMIRISKSHCANALPQICACLQSALDVDDLRDQAFSTWATMVMILDEQEIKSLLDPTFSVILQYWNLLNPPMRQRAYEVVESLLDHHNSLIERFGETLPALSSIHELAEFDTQLERIKSTMDLGERFQAFSERCQSENLAVVSQALVELVSFLRKNATFLHETAVSEQPDPVVAKLMRSILNACVRFNKVLPSLAGTCAECIGLIGCLDSNRVEAPLEKRDILVLSNFEAADETVEFVLFFLEEILVKAFLSATNTQAQGFLAYAMQELLHFCGLHSTVTFRSHDTQSHSNWRRWTSLPQSVQDTLTPFLTSRYVLTPAPANPERRYPIYTRKHSHGAWLREFVLDLLHKSNGENARKMFSVCSRIIRAQDLSIANFLLPFAALNVVISGTERQIKDISSEFHVVLGYSLPKGATTRSEEEHLKYCSESVFRVLDYFSRWVQEKKKQISNSKYTLMRTGRQSDFEDEVGMAQVRSVERILSEVPVEIVSRRAIDCRSFTRALFYWEQYIRQEREKLGTNSEERRLEPLFEKLQDIYTQIDEPDGIEGISAHLPVLDVDQQILEHRKAGRWTAAQSWYEALLSEQPNNIEVQLGLLSCLKESGRHDFLLKHVEGSNIPSSANPRILPFAVEASWVTGRWDLLGKYLSSESQISRQTFNTGVGRALLALRRQDMEDFTATIKEFREELSHELSEATISSFQSCHDIMLKCHVLTELEAISGVSTHGEKNTKVLMENLNHRLDVLGAFSLDKQYLLGIRRATMELSMLKFSNLDLASQWLESAKLARKGNFTHQAFNAVLRASQLGDSSATIEHCRLLWKEGHRRKAIQNLEGAIAANAFTPKGKSLVEHPNNAYSGERGRHQNLLSARAYLLLAKWHDTAGQTPSPELAKKYWKAADAYPRWEKVHYQLGKHYNKLLESEAALPISKQGVSYLSGETAKLVVENFLRSLQFGAKYIFQTMPKLLTLWLDTGSRVDEPISLDIDEKFDRQMQKHRREILKQLNLQVEKFVGRLPAYEFYTALSQLVSRICHPHSEVYGILVNIIVKVVIAHPQQALWTVLAVVKSSSRERASRGLVCINRIKEYPKKKVDPAAIDPRKLVNQGQKLSEQLLNVCEAAVEAKVPNVSLSRDLGFSHKVVPCQLVMPIESALSASLPTMTENANIKSHRAFSRDTVTVHAFLDDVLILNSLQRPRKLSVKGSDGRVYGLLCKPKDDLRKDQRLMEFDSMINRALKKDAEASKRRLYIKTYAVTPLNEECGLIQWIDNLKAFRDIILKIYRQKNVVVNYVELRKLLDDACSDVSIFTDKILPSFPSVFHEWFVGMFPETDAWFAARLRYTRSCAVMSIVGYVLGLGDRHGENILFEGNGGTFHVDFNCLFDKGLTFEKPELVPFRLTHNMIDAFGAYGYEGPFRKSCELTMGVLRQHQDTLMTILETFLHDPTTDFIGKKKRSNIKVPETPQEVLDSVRSKVRGLFMDQTVPLSIEGHVDALIQQATDPSKLAAMYIGWIPFF</sequence>
<dbReference type="GO" id="GO:0005634">
    <property type="term" value="C:nucleus"/>
    <property type="evidence" value="ECO:0007669"/>
    <property type="project" value="UniProtKB-SubCell"/>
</dbReference>
<dbReference type="InterPro" id="IPR036940">
    <property type="entry name" value="PI3/4_kinase_cat_sf"/>
</dbReference>
<dbReference type="InterPro" id="IPR056802">
    <property type="entry name" value="ATR-like_M-HEAT"/>
</dbReference>
<evidence type="ECO:0000256" key="12">
    <source>
        <dbReference type="ARBA" id="ARBA00023242"/>
    </source>
</evidence>
<evidence type="ECO:0000259" key="17">
    <source>
        <dbReference type="PROSITE" id="PS50290"/>
    </source>
</evidence>
<evidence type="ECO:0000313" key="21">
    <source>
        <dbReference type="Proteomes" id="UP000076632"/>
    </source>
</evidence>
<evidence type="ECO:0000256" key="13">
    <source>
        <dbReference type="ARBA" id="ARBA00025079"/>
    </source>
</evidence>
<evidence type="ECO:0000256" key="7">
    <source>
        <dbReference type="ARBA" id="ARBA00022741"/>
    </source>
</evidence>
<evidence type="ECO:0000256" key="9">
    <source>
        <dbReference type="ARBA" id="ARBA00022777"/>
    </source>
</evidence>
<dbReference type="InterPro" id="IPR012993">
    <property type="entry name" value="UME"/>
</dbReference>
<dbReference type="InterPro" id="IPR050517">
    <property type="entry name" value="DDR_Repair_Kinase"/>
</dbReference>
<dbReference type="InterPro" id="IPR018936">
    <property type="entry name" value="PI3/4_kinase_CS"/>
</dbReference>
<dbReference type="OMA" id="SMYIGWC"/>
<proteinExistence type="inferred from homology"/>
<dbReference type="RefSeq" id="XP_018188254.1">
    <property type="nucleotide sequence ID" value="XM_018332553.1"/>
</dbReference>
<dbReference type="InterPro" id="IPR003151">
    <property type="entry name" value="PIK-rel_kinase_FAT"/>
</dbReference>
<evidence type="ECO:0000256" key="16">
    <source>
        <dbReference type="SAM" id="MobiDB-lite"/>
    </source>
</evidence>
<dbReference type="GO" id="GO:0000077">
    <property type="term" value="P:DNA damage checkpoint signaling"/>
    <property type="evidence" value="ECO:0007669"/>
    <property type="project" value="TreeGrafter"/>
</dbReference>
<dbReference type="SMART" id="SM00146">
    <property type="entry name" value="PI3Kc"/>
    <property type="match status" value="1"/>
</dbReference>
<feature type="region of interest" description="Disordered" evidence="16">
    <location>
        <begin position="1"/>
        <end position="27"/>
    </location>
</feature>
<evidence type="ECO:0000256" key="15">
    <source>
        <dbReference type="ARBA" id="ARBA00048679"/>
    </source>
</evidence>
<dbReference type="InterPro" id="IPR000403">
    <property type="entry name" value="PI3/4_kinase_cat_dom"/>
</dbReference>
<dbReference type="Pfam" id="PF00454">
    <property type="entry name" value="PI3_PI4_kinase"/>
    <property type="match status" value="1"/>
</dbReference>
<dbReference type="PANTHER" id="PTHR11139:SF125">
    <property type="entry name" value="SERINE_THREONINE-PROTEIN KINASE MEC1"/>
    <property type="match status" value="1"/>
</dbReference>
<keyword evidence="6" id="KW-0808">Transferase</keyword>
<comment type="catalytic activity">
    <reaction evidence="14">
        <text>L-threonyl-[protein] + ATP = O-phospho-L-threonyl-[protein] + ADP + H(+)</text>
        <dbReference type="Rhea" id="RHEA:46608"/>
        <dbReference type="Rhea" id="RHEA-COMP:11060"/>
        <dbReference type="Rhea" id="RHEA-COMP:11605"/>
        <dbReference type="ChEBI" id="CHEBI:15378"/>
        <dbReference type="ChEBI" id="CHEBI:30013"/>
        <dbReference type="ChEBI" id="CHEBI:30616"/>
        <dbReference type="ChEBI" id="CHEBI:61977"/>
        <dbReference type="ChEBI" id="CHEBI:456216"/>
        <dbReference type="EC" id="2.7.11.1"/>
    </reaction>
</comment>
<keyword evidence="11" id="KW-0234">DNA repair</keyword>
<dbReference type="InterPro" id="IPR057564">
    <property type="entry name" value="HEAT_ATR"/>
</dbReference>
<keyword evidence="9" id="KW-0418">Kinase</keyword>
<dbReference type="EC" id="2.7.11.1" evidence="4"/>
<evidence type="ECO:0000259" key="19">
    <source>
        <dbReference type="PROSITE" id="PS51190"/>
    </source>
</evidence>
<dbReference type="InParanoid" id="A0A165GWT1"/>
<dbReference type="OrthoDB" id="381190at2759"/>
<dbReference type="InterPro" id="IPR011009">
    <property type="entry name" value="Kinase-like_dom_sf"/>
</dbReference>
<dbReference type="SMART" id="SM00802">
    <property type="entry name" value="UME"/>
    <property type="match status" value="1"/>
</dbReference>
<keyword evidence="7" id="KW-0547">Nucleotide-binding</keyword>
<evidence type="ECO:0000256" key="4">
    <source>
        <dbReference type="ARBA" id="ARBA00012513"/>
    </source>
</evidence>
<dbReference type="GO" id="GO:0004674">
    <property type="term" value="F:protein serine/threonine kinase activity"/>
    <property type="evidence" value="ECO:0007669"/>
    <property type="project" value="UniProtKB-KW"/>
</dbReference>
<dbReference type="FunCoup" id="A0A165GWT1">
    <property type="interactions" value="1137"/>
</dbReference>
<dbReference type="Gene3D" id="1.10.1070.11">
    <property type="entry name" value="Phosphatidylinositol 3-/4-kinase, catalytic domain"/>
    <property type="match status" value="1"/>
</dbReference>
<evidence type="ECO:0000313" key="20">
    <source>
        <dbReference type="EMBL" id="KZF22699.1"/>
    </source>
</evidence>
<keyword evidence="12" id="KW-0539">Nucleus</keyword>
<dbReference type="Pfam" id="PF25030">
    <property type="entry name" value="M-HEAT_ATR"/>
    <property type="match status" value="1"/>
</dbReference>
<gene>
    <name evidence="20" type="ORF">L228DRAFT_247070</name>
</gene>
<evidence type="ECO:0000256" key="5">
    <source>
        <dbReference type="ARBA" id="ARBA00022527"/>
    </source>
</evidence>
<keyword evidence="21" id="KW-1185">Reference proteome</keyword>
<dbReference type="SUPFAM" id="SSF56112">
    <property type="entry name" value="Protein kinase-like (PK-like)"/>
    <property type="match status" value="1"/>
</dbReference>
<feature type="domain" description="FATC" evidence="19">
    <location>
        <begin position="2439"/>
        <end position="2471"/>
    </location>
</feature>
<dbReference type="PANTHER" id="PTHR11139">
    <property type="entry name" value="ATAXIA TELANGIECTASIA MUTATED ATM -RELATED"/>
    <property type="match status" value="1"/>
</dbReference>
<dbReference type="Pfam" id="PF02259">
    <property type="entry name" value="FAT"/>
    <property type="match status" value="1"/>
</dbReference>
<dbReference type="SMART" id="SM01343">
    <property type="entry name" value="FATC"/>
    <property type="match status" value="1"/>
</dbReference>
<dbReference type="PROSITE" id="PS50290">
    <property type="entry name" value="PI3_4_KINASE_3"/>
    <property type="match status" value="1"/>
</dbReference>
<keyword evidence="10" id="KW-0067">ATP-binding</keyword>
<feature type="domain" description="FAT" evidence="18">
    <location>
        <begin position="1451"/>
        <end position="2026"/>
    </location>
</feature>
<dbReference type="GO" id="GO:0006281">
    <property type="term" value="P:DNA repair"/>
    <property type="evidence" value="ECO:0007669"/>
    <property type="project" value="UniProtKB-KW"/>
</dbReference>
<evidence type="ECO:0000256" key="1">
    <source>
        <dbReference type="ARBA" id="ARBA00004123"/>
    </source>
</evidence>
<protein>
    <recommendedName>
        <fullName evidence="4">non-specific serine/threonine protein kinase</fullName>
        <ecNumber evidence="4">2.7.11.1</ecNumber>
    </recommendedName>
</protein>
<name>A0A165GWT1_XYLHT</name>
<comment type="catalytic activity">
    <reaction evidence="15">
        <text>L-seryl-[protein] + ATP = O-phospho-L-seryl-[protein] + ADP + H(+)</text>
        <dbReference type="Rhea" id="RHEA:17989"/>
        <dbReference type="Rhea" id="RHEA-COMP:9863"/>
        <dbReference type="Rhea" id="RHEA-COMP:11604"/>
        <dbReference type="ChEBI" id="CHEBI:15378"/>
        <dbReference type="ChEBI" id="CHEBI:29999"/>
        <dbReference type="ChEBI" id="CHEBI:30616"/>
        <dbReference type="ChEBI" id="CHEBI:83421"/>
        <dbReference type="ChEBI" id="CHEBI:456216"/>
        <dbReference type="EC" id="2.7.11.1"/>
    </reaction>
</comment>
<dbReference type="InterPro" id="IPR003152">
    <property type="entry name" value="FATC_dom"/>
</dbReference>
<comment type="function">
    <text evidence="13">Serine/threonine protein kinase which activates checkpoint signaling upon genotoxic stresses such as ionizing radiation (IR), ultraviolet light (UV), or DNA replication stalling, thereby acting as a DNA damage sensor. Recognizes the substrate consensus sequence [ST]-Q. Phosphorylates histone H2A to form H2AS128ph (gamma-H2A) at sites of DNA damage, involved in the regulation of DNA damage response mechanism. Required for the control of telomere length and genome stability.</text>
</comment>
<evidence type="ECO:0000259" key="18">
    <source>
        <dbReference type="PROSITE" id="PS51189"/>
    </source>
</evidence>
<dbReference type="Gene3D" id="3.30.1010.10">
    <property type="entry name" value="Phosphatidylinositol 3-kinase Catalytic Subunit, Chain A, domain 4"/>
    <property type="match status" value="1"/>
</dbReference>
<evidence type="ECO:0000256" key="6">
    <source>
        <dbReference type="ARBA" id="ARBA00022679"/>
    </source>
</evidence>
<dbReference type="Pfam" id="PF02260">
    <property type="entry name" value="FATC"/>
    <property type="match status" value="1"/>
</dbReference>
<comment type="similarity">
    <text evidence="2">Belongs to the PI3/PI4-kinase family. ATM subfamily.</text>
</comment>
<dbReference type="Pfam" id="PF08064">
    <property type="entry name" value="UME"/>
    <property type="match status" value="1"/>
</dbReference>
<dbReference type="InterPro" id="IPR016024">
    <property type="entry name" value="ARM-type_fold"/>
</dbReference>
<dbReference type="SUPFAM" id="SSF48371">
    <property type="entry name" value="ARM repeat"/>
    <property type="match status" value="1"/>
</dbReference>
<evidence type="ECO:0000256" key="8">
    <source>
        <dbReference type="ARBA" id="ARBA00022763"/>
    </source>
</evidence>
<dbReference type="GO" id="GO:0005694">
    <property type="term" value="C:chromosome"/>
    <property type="evidence" value="ECO:0007669"/>
    <property type="project" value="TreeGrafter"/>
</dbReference>
<dbReference type="STRING" id="1328760.A0A165GWT1"/>
<accession>A0A165GWT1</accession>
<keyword evidence="8" id="KW-0227">DNA damage</keyword>
<evidence type="ECO:0000256" key="3">
    <source>
        <dbReference type="ARBA" id="ARBA00011370"/>
    </source>
</evidence>
<comment type="subunit">
    <text evidence="3">Associates with DNA double-strand breaks.</text>
</comment>
<comment type="subcellular location">
    <subcellularLocation>
        <location evidence="1">Nucleus</location>
    </subcellularLocation>
</comment>
<dbReference type="InterPro" id="IPR014009">
    <property type="entry name" value="PIK_FAT"/>
</dbReference>
<evidence type="ECO:0000256" key="2">
    <source>
        <dbReference type="ARBA" id="ARBA00010769"/>
    </source>
</evidence>
<dbReference type="GeneID" id="28897690"/>
<reference evidence="20 21" key="1">
    <citation type="journal article" date="2016" name="Fungal Biol.">
        <title>The genome of Xylona heveae provides a window into fungal endophytism.</title>
        <authorList>
            <person name="Gazis R."/>
            <person name="Kuo A."/>
            <person name="Riley R."/>
            <person name="LaButti K."/>
            <person name="Lipzen A."/>
            <person name="Lin J."/>
            <person name="Amirebrahimi M."/>
            <person name="Hesse C.N."/>
            <person name="Spatafora J.W."/>
            <person name="Henrissat B."/>
            <person name="Hainaut M."/>
            <person name="Grigoriev I.V."/>
            <person name="Hibbett D.S."/>
        </authorList>
    </citation>
    <scope>NUCLEOTIDE SEQUENCE [LARGE SCALE GENOMIC DNA]</scope>
    <source>
        <strain evidence="20 21">TC161</strain>
    </source>
</reference>
<keyword evidence="5" id="KW-0723">Serine/threonine-protein kinase</keyword>
<dbReference type="PROSITE" id="PS00916">
    <property type="entry name" value="PI3_4_KINASE_2"/>
    <property type="match status" value="1"/>
</dbReference>
<dbReference type="PROSITE" id="PS51190">
    <property type="entry name" value="FATC"/>
    <property type="match status" value="1"/>
</dbReference>
<dbReference type="PROSITE" id="PS51189">
    <property type="entry name" value="FAT"/>
    <property type="match status" value="1"/>
</dbReference>
<dbReference type="FunFam" id="1.10.1070.11:FF:000031">
    <property type="entry name" value="Phosphatidyl inositol 3-kinase"/>
    <property type="match status" value="1"/>
</dbReference>
<dbReference type="GO" id="GO:0000723">
    <property type="term" value="P:telomere maintenance"/>
    <property type="evidence" value="ECO:0007669"/>
    <property type="project" value="TreeGrafter"/>
</dbReference>
<dbReference type="EMBL" id="KV407458">
    <property type="protein sequence ID" value="KZF22699.1"/>
    <property type="molecule type" value="Genomic_DNA"/>
</dbReference>